<dbReference type="Pfam" id="PF02254">
    <property type="entry name" value="TrkA_N"/>
    <property type="match status" value="1"/>
</dbReference>
<dbReference type="SUPFAM" id="SSF51735">
    <property type="entry name" value="NAD(P)-binding Rossmann-fold domains"/>
    <property type="match status" value="1"/>
</dbReference>
<dbReference type="InterPro" id="IPR050721">
    <property type="entry name" value="Trk_Ktr_HKT_K-transport"/>
</dbReference>
<protein>
    <recommendedName>
        <fullName evidence="11">Potassium transporter TrkA</fullName>
    </recommendedName>
</protein>
<evidence type="ECO:0000256" key="5">
    <source>
        <dbReference type="ARBA" id="ARBA00023027"/>
    </source>
</evidence>
<dbReference type="STRING" id="1776334.APZ16_01385"/>
<evidence type="ECO:0000256" key="6">
    <source>
        <dbReference type="ARBA" id="ARBA00023065"/>
    </source>
</evidence>
<organism evidence="9 10">
    <name type="scientific">Hadarchaeum yellowstonense</name>
    <dbReference type="NCBI Taxonomy" id="1776334"/>
    <lineage>
        <taxon>Archaea</taxon>
        <taxon>Methanobacteriati</taxon>
        <taxon>Candidatus Hadarchaeota</taxon>
        <taxon>Candidatus Hadarchaeia</taxon>
        <taxon>Candidatus Hadarchaeales</taxon>
        <taxon>Candidatus Hadarchaeaceae</taxon>
        <taxon>Candidatus Hadarchaeum</taxon>
    </lineage>
</organism>
<dbReference type="InterPro" id="IPR003148">
    <property type="entry name" value="RCK_N"/>
</dbReference>
<name>A0A147JTI7_HADYE</name>
<evidence type="ECO:0000256" key="1">
    <source>
        <dbReference type="ARBA" id="ARBA00003660"/>
    </source>
</evidence>
<keyword evidence="2" id="KW-0813">Transport</keyword>
<dbReference type="AlphaFoldDB" id="A0A147JTI7"/>
<dbReference type="PANTHER" id="PTHR43833:SF5">
    <property type="entry name" value="TRK SYSTEM POTASSIUM UPTAKE PROTEIN TRKA"/>
    <property type="match status" value="1"/>
</dbReference>
<evidence type="ECO:0000313" key="10">
    <source>
        <dbReference type="Proteomes" id="UP000074294"/>
    </source>
</evidence>
<keyword evidence="5" id="KW-0520">NAD</keyword>
<gene>
    <name evidence="9" type="ORF">APZ16_01385</name>
</gene>
<evidence type="ECO:0008006" key="11">
    <source>
        <dbReference type="Google" id="ProtNLM"/>
    </source>
</evidence>
<evidence type="ECO:0000256" key="4">
    <source>
        <dbReference type="ARBA" id="ARBA00022958"/>
    </source>
</evidence>
<dbReference type="PRINTS" id="PR00335">
    <property type="entry name" value="KUPTAKETRKA"/>
</dbReference>
<evidence type="ECO:0000259" key="8">
    <source>
        <dbReference type="PROSITE" id="PS51202"/>
    </source>
</evidence>
<dbReference type="Proteomes" id="UP000074294">
    <property type="component" value="Unassembled WGS sequence"/>
</dbReference>
<keyword evidence="6" id="KW-0406">Ion transport</keyword>
<keyword evidence="4" id="KW-0630">Potassium</keyword>
<comment type="function">
    <text evidence="1">Part of a potassium transport system.</text>
</comment>
<dbReference type="PROSITE" id="PS51201">
    <property type="entry name" value="RCK_N"/>
    <property type="match status" value="1"/>
</dbReference>
<evidence type="ECO:0000313" key="9">
    <source>
        <dbReference type="EMBL" id="KUO39828.1"/>
    </source>
</evidence>
<dbReference type="GO" id="GO:0005886">
    <property type="term" value="C:plasma membrane"/>
    <property type="evidence" value="ECO:0007669"/>
    <property type="project" value="InterPro"/>
</dbReference>
<feature type="domain" description="RCK N-terminal" evidence="7">
    <location>
        <begin position="4"/>
        <end position="122"/>
    </location>
</feature>
<dbReference type="EMBL" id="LQMQ01000055">
    <property type="protein sequence ID" value="KUO39828.1"/>
    <property type="molecule type" value="Genomic_DNA"/>
</dbReference>
<dbReference type="PANTHER" id="PTHR43833">
    <property type="entry name" value="POTASSIUM CHANNEL PROTEIN 2-RELATED-RELATED"/>
    <property type="match status" value="1"/>
</dbReference>
<evidence type="ECO:0000256" key="2">
    <source>
        <dbReference type="ARBA" id="ARBA00022448"/>
    </source>
</evidence>
<comment type="caution">
    <text evidence="9">The sequence shown here is derived from an EMBL/GenBank/DDBJ whole genome shotgun (WGS) entry which is preliminary data.</text>
</comment>
<dbReference type="SUPFAM" id="SSF116726">
    <property type="entry name" value="TrkA C-terminal domain-like"/>
    <property type="match status" value="1"/>
</dbReference>
<reference evidence="9 10" key="1">
    <citation type="journal article" date="2016" name="Nat. Microbiol.">
        <title>Genomic inference of the metabolism of cosmopolitan subsurface Archaea, Hadesarchaea.</title>
        <authorList>
            <person name="Baker B.J."/>
            <person name="Saw J.H."/>
            <person name="Lind A.E."/>
            <person name="Lazar C.S."/>
            <person name="Hinrichs K.-U."/>
            <person name="Teske A.P."/>
            <person name="Ettema T.J."/>
        </authorList>
    </citation>
    <scope>NUCLEOTIDE SEQUENCE [LARGE SCALE GENOMIC DNA]</scope>
</reference>
<keyword evidence="3" id="KW-0633">Potassium transport</keyword>
<proteinExistence type="predicted"/>
<dbReference type="GO" id="GO:0015079">
    <property type="term" value="F:potassium ion transmembrane transporter activity"/>
    <property type="evidence" value="ECO:0007669"/>
    <property type="project" value="InterPro"/>
</dbReference>
<accession>A0A147JTI7</accession>
<dbReference type="InterPro" id="IPR036721">
    <property type="entry name" value="RCK_C_sf"/>
</dbReference>
<feature type="domain" description="RCK C-terminal" evidence="8">
    <location>
        <begin position="140"/>
        <end position="221"/>
    </location>
</feature>
<dbReference type="InterPro" id="IPR006037">
    <property type="entry name" value="RCK_C"/>
</dbReference>
<dbReference type="InterPro" id="IPR006036">
    <property type="entry name" value="K_uptake_TrkA"/>
</dbReference>
<sequence>MKKAQYVIIAGGGRVGSHLAKILEPSGRDIVIIEKDSEVCEKLSSELNALVICGDATDKKTLEDAKIQMADVFVAATGNDNENIVASQLAKYTYKVPLVLARVEDMDRAKMLRGMGIDLIVSPSHVAALVFENAIALPNTTSILVSETITRAVEVTIPGDSKILGKRIRDLNLPLECVIAVIYRGGKLILPHGDTVMKPGDIVALIGKEEAIRKTVEILKG</sequence>
<evidence type="ECO:0000256" key="3">
    <source>
        <dbReference type="ARBA" id="ARBA00022538"/>
    </source>
</evidence>
<evidence type="ECO:0000259" key="7">
    <source>
        <dbReference type="PROSITE" id="PS51201"/>
    </source>
</evidence>
<dbReference type="Pfam" id="PF02080">
    <property type="entry name" value="TrkA_C"/>
    <property type="match status" value="1"/>
</dbReference>
<dbReference type="PROSITE" id="PS51202">
    <property type="entry name" value="RCK_C"/>
    <property type="match status" value="1"/>
</dbReference>
<dbReference type="InterPro" id="IPR036291">
    <property type="entry name" value="NAD(P)-bd_dom_sf"/>
</dbReference>
<dbReference type="Gene3D" id="3.40.50.720">
    <property type="entry name" value="NAD(P)-binding Rossmann-like Domain"/>
    <property type="match status" value="1"/>
</dbReference>
<dbReference type="Gene3D" id="3.30.70.1450">
    <property type="entry name" value="Regulator of K+ conductance, C-terminal domain"/>
    <property type="match status" value="1"/>
</dbReference>